<dbReference type="AlphaFoldDB" id="A0A1Y1RS98"/>
<name>A0A1Y1RS98_9MICC</name>
<dbReference type="PANTHER" id="PTHR12526:SF608">
    <property type="entry name" value="PELF"/>
    <property type="match status" value="1"/>
</dbReference>
<evidence type="ECO:0000313" key="3">
    <source>
        <dbReference type="EMBL" id="ORC24971.1"/>
    </source>
</evidence>
<protein>
    <submittedName>
        <fullName evidence="3">Glycosyl transferase family 1</fullName>
    </submittedName>
</protein>
<feature type="region of interest" description="Disordered" evidence="1">
    <location>
        <begin position="538"/>
        <end position="580"/>
    </location>
</feature>
<dbReference type="Gene3D" id="3.40.50.2000">
    <property type="entry name" value="Glycogen Phosphorylase B"/>
    <property type="match status" value="2"/>
</dbReference>
<keyword evidence="3" id="KW-0808">Transferase</keyword>
<keyword evidence="4" id="KW-1185">Reference proteome</keyword>
<evidence type="ECO:0000259" key="2">
    <source>
        <dbReference type="Pfam" id="PF11997"/>
    </source>
</evidence>
<dbReference type="OrthoDB" id="9772485at2"/>
<dbReference type="Pfam" id="PF11997">
    <property type="entry name" value="DUF3492"/>
    <property type="match status" value="1"/>
</dbReference>
<dbReference type="RefSeq" id="WP_083090612.1">
    <property type="nucleotide sequence ID" value="NZ_LXWF01000002.1"/>
</dbReference>
<organism evidence="3 4">
    <name type="scientific">Rothia nasimurium</name>
    <dbReference type="NCBI Taxonomy" id="85336"/>
    <lineage>
        <taxon>Bacteria</taxon>
        <taxon>Bacillati</taxon>
        <taxon>Actinomycetota</taxon>
        <taxon>Actinomycetes</taxon>
        <taxon>Micrococcales</taxon>
        <taxon>Micrococcaceae</taxon>
        <taxon>Rothia</taxon>
    </lineage>
</organism>
<dbReference type="Proteomes" id="UP000192359">
    <property type="component" value="Unassembled WGS sequence"/>
</dbReference>
<sequence>MTENIYKGLLMPEPGPKHTDSNYPDVDVALVMESTYPFLKGGLSAVVHDIITANPDITFGIIHISWDSDSPSKDLYGMPENVLWVKMVYLSLDEHRDGFTLPTRELKMNSQQRVAACNQIIDALLALAQEADPNPLWAVYDRMFSEKSRQFPGWALLGTKEFMQVFFTRMPLQGMSFSDAFWLVRTFFSLAYALLHERMPYARVYHAHTTGYASLIGAAAARDNGTSFFLTEHNLYVRDTVNTLLERNMSLPVAVGDEDAFDLTPEQRAWVSWWIQLGRLCYPSADLITYLYPKAIEEARGLHGLPERSAILPNGMLISDVNEAYALRRAARQQIELQGKNHHWKFVFIARVVPIKGLLDLIDTVGLLKDQGYSLHVDCLGPTEHLPRYYEQCREAIAAKGLEDYITFHGTVNVREKLGEFDALVMPSYNEGQPIVALEAMSASIPVIGSNVGGMSQLIDDALVTDDGEVIERCGILTRAGDPEGFARALQRIMDNPAFYEQLCVNARERVVKFFQLHTVMDRYNMIYRELGKMETKPEHRGVPIDGVRSIPSDEQEQQISLLERGPEGQLAPQRSTVSS</sequence>
<dbReference type="GO" id="GO:0016740">
    <property type="term" value="F:transferase activity"/>
    <property type="evidence" value="ECO:0007669"/>
    <property type="project" value="UniProtKB-KW"/>
</dbReference>
<evidence type="ECO:0000256" key="1">
    <source>
        <dbReference type="SAM" id="MobiDB-lite"/>
    </source>
</evidence>
<dbReference type="SUPFAM" id="SSF53756">
    <property type="entry name" value="UDP-Glycosyltransferase/glycogen phosphorylase"/>
    <property type="match status" value="1"/>
</dbReference>
<dbReference type="Pfam" id="PF13692">
    <property type="entry name" value="Glyco_trans_1_4"/>
    <property type="match status" value="1"/>
</dbReference>
<dbReference type="EMBL" id="LXWF01000002">
    <property type="protein sequence ID" value="ORC24971.1"/>
    <property type="molecule type" value="Genomic_DNA"/>
</dbReference>
<gene>
    <name evidence="3" type="ORF">A7979_09060</name>
</gene>
<evidence type="ECO:0000313" key="4">
    <source>
        <dbReference type="Proteomes" id="UP000192359"/>
    </source>
</evidence>
<dbReference type="InterPro" id="IPR047691">
    <property type="entry name" value="PelF-like"/>
</dbReference>
<feature type="domain" description="DUF3492" evidence="2">
    <location>
        <begin position="27"/>
        <end position="296"/>
    </location>
</feature>
<comment type="caution">
    <text evidence="3">The sequence shown here is derived from an EMBL/GenBank/DDBJ whole genome shotgun (WGS) entry which is preliminary data.</text>
</comment>
<dbReference type="PANTHER" id="PTHR12526">
    <property type="entry name" value="GLYCOSYLTRANSFERASE"/>
    <property type="match status" value="1"/>
</dbReference>
<dbReference type="InterPro" id="IPR022622">
    <property type="entry name" value="DUF3492"/>
</dbReference>
<reference evidence="3 4" key="1">
    <citation type="submission" date="2016-05" db="EMBL/GenBank/DDBJ databases">
        <title>Draft genome sequence of a porcine commensal Rothia nasimurium.</title>
        <authorList>
            <person name="Gaiser R.A."/>
            <person name="Van Baarlen P."/>
            <person name="Wells J.M."/>
        </authorList>
    </citation>
    <scope>NUCLEOTIDE SEQUENCE [LARGE SCALE GENOMIC DNA]</scope>
    <source>
        <strain evidence="3 4">PT-32</strain>
    </source>
</reference>
<accession>A0A1Y1RS98</accession>
<dbReference type="NCBIfam" id="NF038011">
    <property type="entry name" value="PelF"/>
    <property type="match status" value="1"/>
</dbReference>
<proteinExistence type="predicted"/>